<feature type="region of interest" description="Disordered" evidence="1">
    <location>
        <begin position="115"/>
        <end position="141"/>
    </location>
</feature>
<dbReference type="AlphaFoldDB" id="A0A6A5UGB7"/>
<name>A0A6A5UGB7_9PLEO</name>
<evidence type="ECO:0000256" key="1">
    <source>
        <dbReference type="SAM" id="MobiDB-lite"/>
    </source>
</evidence>
<organism evidence="2 3">
    <name type="scientific">Bimuria novae-zelandiae CBS 107.79</name>
    <dbReference type="NCBI Taxonomy" id="1447943"/>
    <lineage>
        <taxon>Eukaryota</taxon>
        <taxon>Fungi</taxon>
        <taxon>Dikarya</taxon>
        <taxon>Ascomycota</taxon>
        <taxon>Pezizomycotina</taxon>
        <taxon>Dothideomycetes</taxon>
        <taxon>Pleosporomycetidae</taxon>
        <taxon>Pleosporales</taxon>
        <taxon>Massarineae</taxon>
        <taxon>Didymosphaeriaceae</taxon>
        <taxon>Bimuria</taxon>
    </lineage>
</organism>
<keyword evidence="3" id="KW-1185">Reference proteome</keyword>
<feature type="compositionally biased region" description="Polar residues" evidence="1">
    <location>
        <begin position="116"/>
        <end position="137"/>
    </location>
</feature>
<sequence>MAADMLKGFVPFQWYIGLEKLPVGFPEYRTNTEGEYIIPTGEIFCRAPFEKGNTELCGKKFVERGPVMTHLKHFHAHTKVAKIQTGRSSATKLLEARAYYKDLYDRFHGRDHDSNMIDTCSTPHQPEPSGTATSQGSTQLKKLKTQPLKPLLQVPRYQISNAKKQQKKGEVNYNQCRRMLVKGGYQVPCEICRANGKGMCSVKENCANRLYFQF</sequence>
<gene>
    <name evidence="2" type="ORF">BU23DRAFT_70948</name>
</gene>
<dbReference type="EMBL" id="ML976798">
    <property type="protein sequence ID" value="KAF1964243.1"/>
    <property type="molecule type" value="Genomic_DNA"/>
</dbReference>
<dbReference type="OrthoDB" id="4732339at2759"/>
<evidence type="ECO:0000313" key="3">
    <source>
        <dbReference type="Proteomes" id="UP000800036"/>
    </source>
</evidence>
<protein>
    <submittedName>
        <fullName evidence="2">Uncharacterized protein</fullName>
    </submittedName>
</protein>
<proteinExistence type="predicted"/>
<accession>A0A6A5UGB7</accession>
<dbReference type="Proteomes" id="UP000800036">
    <property type="component" value="Unassembled WGS sequence"/>
</dbReference>
<reference evidence="2" key="1">
    <citation type="journal article" date="2020" name="Stud. Mycol.">
        <title>101 Dothideomycetes genomes: a test case for predicting lifestyles and emergence of pathogens.</title>
        <authorList>
            <person name="Haridas S."/>
            <person name="Albert R."/>
            <person name="Binder M."/>
            <person name="Bloem J."/>
            <person name="Labutti K."/>
            <person name="Salamov A."/>
            <person name="Andreopoulos B."/>
            <person name="Baker S."/>
            <person name="Barry K."/>
            <person name="Bills G."/>
            <person name="Bluhm B."/>
            <person name="Cannon C."/>
            <person name="Castanera R."/>
            <person name="Culley D."/>
            <person name="Daum C."/>
            <person name="Ezra D."/>
            <person name="Gonzalez J."/>
            <person name="Henrissat B."/>
            <person name="Kuo A."/>
            <person name="Liang C."/>
            <person name="Lipzen A."/>
            <person name="Lutzoni F."/>
            <person name="Magnuson J."/>
            <person name="Mondo S."/>
            <person name="Nolan M."/>
            <person name="Ohm R."/>
            <person name="Pangilinan J."/>
            <person name="Park H.-J."/>
            <person name="Ramirez L."/>
            <person name="Alfaro M."/>
            <person name="Sun H."/>
            <person name="Tritt A."/>
            <person name="Yoshinaga Y."/>
            <person name="Zwiers L.-H."/>
            <person name="Turgeon B."/>
            <person name="Goodwin S."/>
            <person name="Spatafora J."/>
            <person name="Crous P."/>
            <person name="Grigoriev I."/>
        </authorList>
    </citation>
    <scope>NUCLEOTIDE SEQUENCE</scope>
    <source>
        <strain evidence="2">CBS 107.79</strain>
    </source>
</reference>
<evidence type="ECO:0000313" key="2">
    <source>
        <dbReference type="EMBL" id="KAF1964243.1"/>
    </source>
</evidence>